<dbReference type="Proteomes" id="UP001201163">
    <property type="component" value="Unassembled WGS sequence"/>
</dbReference>
<proteinExistence type="predicted"/>
<keyword evidence="3" id="KW-1185">Reference proteome</keyword>
<feature type="domain" description="BTB" evidence="1">
    <location>
        <begin position="11"/>
        <end position="83"/>
    </location>
</feature>
<name>A0AAD4LT97_9AGAM</name>
<dbReference type="InterPro" id="IPR000210">
    <property type="entry name" value="BTB/POZ_dom"/>
</dbReference>
<gene>
    <name evidence="2" type="ORF">EDB92DRAFT_1766635</name>
</gene>
<dbReference type="InterPro" id="IPR011333">
    <property type="entry name" value="SKP1/BTB/POZ_sf"/>
</dbReference>
<dbReference type="EMBL" id="JAKELL010000005">
    <property type="protein sequence ID" value="KAH8998663.1"/>
    <property type="molecule type" value="Genomic_DNA"/>
</dbReference>
<evidence type="ECO:0000313" key="3">
    <source>
        <dbReference type="Proteomes" id="UP001201163"/>
    </source>
</evidence>
<comment type="caution">
    <text evidence="2">The sequence shown here is derived from an EMBL/GenBank/DDBJ whole genome shotgun (WGS) entry which is preliminary data.</text>
</comment>
<dbReference type="SUPFAM" id="SSF54695">
    <property type="entry name" value="POZ domain"/>
    <property type="match status" value="1"/>
</dbReference>
<protein>
    <recommendedName>
        <fullName evidence="1">BTB domain-containing protein</fullName>
    </recommendedName>
</protein>
<sequence length="184" mass="20373">LPGGYIDPPNADIILRSSDLINFRTNKAILSMSSPFFNDMLSLPQPSNDEVVDGLPVVCLSEDAKTLDSLLMTLYPIPFVVPNNYHKVLAILAASQKYDMAGVQSSIRTEIKNRGPIVLTGTEAFRAYAVSNSAKLLPEMKTSALLTLHSPLTLEHLGDELPLFEGWALRDLVRYRKRCRDSLV</sequence>
<dbReference type="Gene3D" id="3.30.710.10">
    <property type="entry name" value="Potassium Channel Kv1.1, Chain A"/>
    <property type="match status" value="1"/>
</dbReference>
<dbReference type="SMART" id="SM00225">
    <property type="entry name" value="BTB"/>
    <property type="match status" value="1"/>
</dbReference>
<organism evidence="2 3">
    <name type="scientific">Lactarius akahatsu</name>
    <dbReference type="NCBI Taxonomy" id="416441"/>
    <lineage>
        <taxon>Eukaryota</taxon>
        <taxon>Fungi</taxon>
        <taxon>Dikarya</taxon>
        <taxon>Basidiomycota</taxon>
        <taxon>Agaricomycotina</taxon>
        <taxon>Agaricomycetes</taxon>
        <taxon>Russulales</taxon>
        <taxon>Russulaceae</taxon>
        <taxon>Lactarius</taxon>
    </lineage>
</organism>
<dbReference type="Pfam" id="PF00651">
    <property type="entry name" value="BTB"/>
    <property type="match status" value="1"/>
</dbReference>
<reference evidence="2" key="1">
    <citation type="submission" date="2022-01" db="EMBL/GenBank/DDBJ databases">
        <title>Comparative genomics reveals a dynamic genome evolution in the ectomycorrhizal milk-cap (Lactarius) mushrooms.</title>
        <authorList>
            <consortium name="DOE Joint Genome Institute"/>
            <person name="Lebreton A."/>
            <person name="Tang N."/>
            <person name="Kuo A."/>
            <person name="LaButti K."/>
            <person name="Drula E."/>
            <person name="Barry K."/>
            <person name="Clum A."/>
            <person name="Lipzen A."/>
            <person name="Mousain D."/>
            <person name="Ng V."/>
            <person name="Wang R."/>
            <person name="Wang X."/>
            <person name="Dai Y."/>
            <person name="Henrissat B."/>
            <person name="Grigoriev I.V."/>
            <person name="Guerin-Laguette A."/>
            <person name="Yu F."/>
            <person name="Martin F.M."/>
        </authorList>
    </citation>
    <scope>NUCLEOTIDE SEQUENCE</scope>
    <source>
        <strain evidence="2">QP</strain>
    </source>
</reference>
<accession>A0AAD4LT97</accession>
<evidence type="ECO:0000313" key="2">
    <source>
        <dbReference type="EMBL" id="KAH8998663.1"/>
    </source>
</evidence>
<feature type="non-terminal residue" evidence="2">
    <location>
        <position position="1"/>
    </location>
</feature>
<dbReference type="CDD" id="cd18186">
    <property type="entry name" value="BTB_POZ_ZBTB_KLHL-like"/>
    <property type="match status" value="1"/>
</dbReference>
<feature type="non-terminal residue" evidence="2">
    <location>
        <position position="184"/>
    </location>
</feature>
<dbReference type="AlphaFoldDB" id="A0AAD4LT97"/>
<dbReference type="PROSITE" id="PS50097">
    <property type="entry name" value="BTB"/>
    <property type="match status" value="1"/>
</dbReference>
<evidence type="ECO:0000259" key="1">
    <source>
        <dbReference type="PROSITE" id="PS50097"/>
    </source>
</evidence>